<dbReference type="EMBL" id="JADAQT010000013">
    <property type="protein sequence ID" value="MBE1874191.1"/>
    <property type="molecule type" value="Genomic_DNA"/>
</dbReference>
<gene>
    <name evidence="3" type="ORF">IHE71_00500</name>
</gene>
<keyword evidence="4" id="KW-1185">Reference proteome</keyword>
<dbReference type="InterPro" id="IPR016024">
    <property type="entry name" value="ARM-type_fold"/>
</dbReference>
<keyword evidence="1" id="KW-0175">Coiled coil</keyword>
<dbReference type="SMART" id="SM00567">
    <property type="entry name" value="EZ_HEAT"/>
    <property type="match status" value="1"/>
</dbReference>
<comment type="caution">
    <text evidence="3">The sequence shown here is derived from an EMBL/GenBank/DDBJ whole genome shotgun (WGS) entry which is preliminary data.</text>
</comment>
<organism evidence="3 4">
    <name type="scientific">Myceligenerans pegani</name>
    <dbReference type="NCBI Taxonomy" id="2776917"/>
    <lineage>
        <taxon>Bacteria</taxon>
        <taxon>Bacillati</taxon>
        <taxon>Actinomycetota</taxon>
        <taxon>Actinomycetes</taxon>
        <taxon>Micrococcales</taxon>
        <taxon>Promicromonosporaceae</taxon>
        <taxon>Myceligenerans</taxon>
    </lineage>
</organism>
<dbReference type="Proteomes" id="UP000625527">
    <property type="component" value="Unassembled WGS sequence"/>
</dbReference>
<dbReference type="InterPro" id="IPR025406">
    <property type="entry name" value="DUF4132"/>
</dbReference>
<name>A0ABR9MT33_9MICO</name>
<sequence length="1264" mass="136667">MFQVVRDKVGRKDAAAAVSDALKVLRIEGDALHGRAVEYVLEGGSPELVLELEGRDTQDLDAALSRPGRLGWSWVTDELEKRVRKATSGLTVEKAARVRGKVYADDGVTPEQLSRLGRLLAVIVTDTDVYAAVPDWFGVLAQDVVLTRVGGREKNGPVWAPERLEEVARAGGLADDDAVAAVVQVLLARPREHYYSSRADLSAFLRAPGAAAYLAAHVGVVEAGTRRLGAPGKKAFCGFMTANGAPEALRGVLAALCADTAKGVRRAADDVVATLPGAEQVRLLAPLLETAPASALDDVVTRIVGAEGGVAAIEAALESLRAPDGRPARARDARAMVLGKAVDRAETLDAAEEQELEIPPYEPLHEAALGPEVLAAAIALRDRQLVQAREALTAVKAEHKDHGHGSNGQCWHVQHAKQRVGRLEGVDDDALTRLVEVLSGREAPTGPDSGKSARRFAHTAAWFLDNLSDVLPGATTLHLVRAVVAAHGRGEAGQRSNQLSWALRGRLHDVTDLRVLRDAFARSGVEDPDEMITGLVFRSWWGREIPVERTWPYFAERVGLLDTYLAPRDGYEYGNAPETVLAILDHFPVVPTALLPRLGALALGSGRTHRAAAQRVLARHPQARALAEQGLSDGKSAVRASAAAWLTNLGDKEAVPALRTALTTERREDVRAAFLTALEALGDDIGEHLSPRKLAAEAAKGLRKKAPVSMAWFPLDALPDLRWTDGTAVPREIVRWWVVLAVRLKEPSGEGLIARYVSLLDESSRAVLGSYVLRAWIAQDTRGPSAAESRGYAEQAARQRYDWAQQWLARDPKSSWAQEGAAVPLDEHHRRAYREHQATYLGSATKEKGLLALTVGMPGSDLATAAQHYFKAHPQRRSQADSLVRALAANGDRPAVQLLLAVSRQFKLRTVRETAEELAGRLAEARGWSADQLADRTVQTAGFDTDGVLRLSFGTREYTGRITDAFTIELRNDNGKVVKTPPSTPQGADEDTRAAYKEARAQLTASKKELKAVVELQTRRLREAMIQGRTWGAAEWREFVAEHPVMSRLAARVVWLADPGTPAQRAFRPDDGALVGVDDEDVTLDEADGGAGTTVGIAHAVTLTGGNGGADTPDAWREHLADYEVEPLFGQLGTALPETADGALRVSDRRGWLTDSYTVRGRLVSRGYTNGDVQDAGWFYEYTKEYPSAGLVAEIEFTGAFMGNENIPAAIKDLVFRRPGTYGDRGVVALADVPPVLLAETYADYLDVASAGAYDPAWERKAQY</sequence>
<protein>
    <submittedName>
        <fullName evidence="3">DUF4132 domain-containing protein</fullName>
    </submittedName>
</protein>
<reference evidence="3 4" key="1">
    <citation type="submission" date="2020-10" db="EMBL/GenBank/DDBJ databases">
        <title>Myceligenerans pegani sp. nov., an endophytic actinomycete isolated from Peganum harmala L. in Xinjiang, China.</title>
        <authorList>
            <person name="Xin L."/>
        </authorList>
    </citation>
    <scope>NUCLEOTIDE SEQUENCE [LARGE SCALE GENOMIC DNA]</scope>
    <source>
        <strain evidence="3 4">TRM65318</strain>
    </source>
</reference>
<evidence type="ECO:0000313" key="4">
    <source>
        <dbReference type="Proteomes" id="UP000625527"/>
    </source>
</evidence>
<dbReference type="Pfam" id="PF13646">
    <property type="entry name" value="HEAT_2"/>
    <property type="match status" value="1"/>
</dbReference>
<dbReference type="InterPro" id="IPR004155">
    <property type="entry name" value="PBS_lyase_HEAT"/>
</dbReference>
<accession>A0ABR9MT33</accession>
<dbReference type="RefSeq" id="WP_192860775.1">
    <property type="nucleotide sequence ID" value="NZ_JADAQT010000013.1"/>
</dbReference>
<feature type="domain" description="DUF4132" evidence="2">
    <location>
        <begin position="975"/>
        <end position="1138"/>
    </location>
</feature>
<feature type="coiled-coil region" evidence="1">
    <location>
        <begin position="996"/>
        <end position="1027"/>
    </location>
</feature>
<evidence type="ECO:0000259" key="2">
    <source>
        <dbReference type="Pfam" id="PF13569"/>
    </source>
</evidence>
<dbReference type="Pfam" id="PF13569">
    <property type="entry name" value="DUF4132"/>
    <property type="match status" value="1"/>
</dbReference>
<proteinExistence type="predicted"/>
<evidence type="ECO:0000313" key="3">
    <source>
        <dbReference type="EMBL" id="MBE1874191.1"/>
    </source>
</evidence>
<dbReference type="SUPFAM" id="SSF48371">
    <property type="entry name" value="ARM repeat"/>
    <property type="match status" value="1"/>
</dbReference>
<dbReference type="Gene3D" id="1.25.10.10">
    <property type="entry name" value="Leucine-rich Repeat Variant"/>
    <property type="match status" value="1"/>
</dbReference>
<evidence type="ECO:0000256" key="1">
    <source>
        <dbReference type="SAM" id="Coils"/>
    </source>
</evidence>
<dbReference type="InterPro" id="IPR011989">
    <property type="entry name" value="ARM-like"/>
</dbReference>